<dbReference type="Gene3D" id="3.40.50.200">
    <property type="entry name" value="Peptidase S8/S53 domain"/>
    <property type="match status" value="2"/>
</dbReference>
<dbReference type="Pfam" id="PF17164">
    <property type="entry name" value="DUF5122"/>
    <property type="match status" value="3"/>
</dbReference>
<keyword evidence="4" id="KW-0720">Serine protease</keyword>
<comment type="caution">
    <text evidence="5">Lacks conserved residue(s) required for the propagation of feature annotation.</text>
</comment>
<keyword evidence="7" id="KW-0812">Transmembrane</keyword>
<dbReference type="InterPro" id="IPR050131">
    <property type="entry name" value="Peptidase_S8_subtilisin-like"/>
</dbReference>
<reference evidence="9" key="2">
    <citation type="journal article" date="2021" name="Microbiome">
        <title>Successional dynamics and alternative stable states in a saline activated sludge microbial community over 9 years.</title>
        <authorList>
            <person name="Wang Y."/>
            <person name="Ye J."/>
            <person name="Ju F."/>
            <person name="Liu L."/>
            <person name="Boyd J.A."/>
            <person name="Deng Y."/>
            <person name="Parks D.H."/>
            <person name="Jiang X."/>
            <person name="Yin X."/>
            <person name="Woodcroft B.J."/>
            <person name="Tyson G.W."/>
            <person name="Hugenholtz P."/>
            <person name="Polz M.F."/>
            <person name="Zhang T."/>
        </authorList>
    </citation>
    <scope>NUCLEOTIDE SEQUENCE</scope>
    <source>
        <strain evidence="9">HKST-UBA03</strain>
    </source>
</reference>
<feature type="transmembrane region" description="Helical" evidence="7">
    <location>
        <begin position="14"/>
        <end position="32"/>
    </location>
</feature>
<keyword evidence="7" id="KW-1133">Transmembrane helix</keyword>
<dbReference type="SUPFAM" id="SSF52743">
    <property type="entry name" value="Subtilisin-like"/>
    <property type="match status" value="2"/>
</dbReference>
<sequence length="1950" mass="208607">MGKVLSVKSRFDKFVYIVSAVVLVSLGSFLFFSKYTQAENRSENAKKVGVVVEIRSNAGLSDEQITSLLSHELIKGETIEDTFDLVNSTKEQTEINKEKFPERAQRIPEDAIAPDLNLVKTLKVYEDRAVRVVESLNSNPFVESVEMEKDPELLPEVPLSAEPNDVIYGSGRRTWEGFYENPPDNQYLTNIGLNPTNDGDSDSGWDVTTGSNTVVVGVYGTVGFDYTHPDLEDNVWINPGEFPESSFPGLDANSDGILTVSELRDWSVHPLLDFNGDNRINLKDLFVEDPQNYYLNEFDDDYNGYLDDFIGNAGSLWDDGSVAYGHETSIAGVIGASGNNAKGQAGINWNVRLMLLSGGTSYAITYAVDNGADVVNISYAGQGIGQSAAVDYAWANGTIVVYAAGNSNALIPYSSTRSEHTILVGGLLFDNTKASWSDYGARLDFAATGYGMLMPTSDWLQSPYIASFAGTPKGKLVSDIDGDPAFVYYDWENDSLFLARDYGSGWTYETVSQGDYIGLYASLAFDSTNTPHISAYDYDDRKLVHLTYNGLSWDVTEVTSADDQGQYTSIMIASDDTPRIAFVDKTNATVRYASYDGGWTLEDIDDIGAFDESLFKQHVSLKLAADDTPMVAYYDIGSGDLMYATKPSSTWDITTVDSSGDVGAYLDMDLDSNDYPRVVYSNVDFWDVKLATYDGSTWSTENVLTTGDVGKFDNHLAIKSDDSVVITTADETKKLHSLTYNGSSWDDEVFGTSEYLGAIHTMDLIGDEPEVIAFSWHRGMYDARYSSGWTVEYLRDFGTNYKYSNGTSFAAPVIVGSAALLISAHPDWSIDEIYWLLASTATHYGSGGTWHDTSRGWGVPNLKAALDVSDPLVDDTFPTASISSPADGSTVAKGVVAVTGSASDDNFTYYDLLYKRHTTSTWSAINHSVRLPVTDDVLGSWNASGLEDGDYDLRLVVHDWYQSTTVDYVITVGVGEPTPTPTLIPTPTIAFTENEFGKTSGSFAPNGAVYSIISNGDDVYIGGDFSYLGTYTGIGTYVNSQTGALSEFPVIDSGVVYASVADGTGGILVGGSFSKSGDIDLNNIVHVLSDGTIDTNFKPNVSGAVKSIAISGNDVYIGGSFTSVNGVTRNRMAKLSLVDGGLDSTFNPNANQTVNTIAVASDGLYVGGVFTTLGGEDRDYFAKINKNDGSVISAFNLGFNGEVKDLLLSGTSLYAGGAFSIVGGYGRSNLVKIDTTNATVDLTFLSQPNSTVLSIVKSGTSLYVSGYFTNIGGYAKSYLGKINANTGTLDLSFSAEVNGVVYKTKYSNEKLFISGGFTELNGEENYTLGKVSALTGETDSGFDASAGPSAYSIEIVGGDLFVGGSFKSVNGYVRNRVAKINNTTGLVDPDFKVAVNSVVNSMALFGNNLYIGGTFSVVDGNSIGKVAKIDATTGAVDAAFNPNPSIVVYSLAADQDNLYVGGFIISIGGQSISHVAKVDASSGVVDTGFSLSPNNIVNSLLLDGNSLYIGGPFSNIGGESLNGIVKVDKSSGVVDTDFNANVDGTISKMLVDGADLYLAGGFTTVGGVARNSVAKVDKSTGALKSFDPDSNNWVYALAKDDEHVYLGGSFTQMGGETFLRFAAVGVTTIMANDKYTFVIPYDVSAIELVGDDKYVGGGFSSVNGEDRYGYLFKITEDVEAPDISLTPLSPDPTTDKTPTFEGEATDAIGLVTSVSYQIDSNSGSWKSCSANDSSFDEENESFECNVPTALSLGSHTIYVRATDSNGNTTLLGNEVTDVFTVYTPTPTPTATPTPTPTTVPGSTVTPTSAHVAPPTIIKLLSMGNLTMIDGVYVYYYTTGNDLTFSGITSPNATVVLTIYSDPYRCTTQADGEGYWECSFAEDIPNGYHRLTIDAYYDGSTSISTQEYTLGIGVGLAQTGDPAAGIMLLGVFMLSIAASLYPLRKMMSMRE</sequence>
<organism evidence="9 10">
    <name type="scientific">candidate division WWE3 bacterium</name>
    <dbReference type="NCBI Taxonomy" id="2053526"/>
    <lineage>
        <taxon>Bacteria</taxon>
        <taxon>Katanobacteria</taxon>
    </lineage>
</organism>
<evidence type="ECO:0000256" key="4">
    <source>
        <dbReference type="ARBA" id="ARBA00022825"/>
    </source>
</evidence>
<dbReference type="InterPro" id="IPR013783">
    <property type="entry name" value="Ig-like_fold"/>
</dbReference>
<comment type="similarity">
    <text evidence="1 5">Belongs to the peptidase S8 family.</text>
</comment>
<dbReference type="InterPro" id="IPR023828">
    <property type="entry name" value="Peptidase_S8_Ser-AS"/>
</dbReference>
<feature type="compositionally biased region" description="Pro residues" evidence="6">
    <location>
        <begin position="1785"/>
        <end position="1797"/>
    </location>
</feature>
<keyword evidence="3" id="KW-0378">Hydrolase</keyword>
<keyword evidence="7" id="KW-0472">Membrane</keyword>
<dbReference type="PANTHER" id="PTHR43806:SF11">
    <property type="entry name" value="CEREVISIN-RELATED"/>
    <property type="match status" value="1"/>
</dbReference>
<reference evidence="9" key="1">
    <citation type="submission" date="2020-04" db="EMBL/GenBank/DDBJ databases">
        <authorList>
            <person name="Zhang T."/>
        </authorList>
    </citation>
    <scope>NUCLEOTIDE SEQUENCE</scope>
    <source>
        <strain evidence="9">HKST-UBA03</strain>
    </source>
</reference>
<comment type="caution">
    <text evidence="9">The sequence shown here is derived from an EMBL/GenBank/DDBJ whole genome shotgun (WGS) entry which is preliminary data.</text>
</comment>
<dbReference type="Proteomes" id="UP000751518">
    <property type="component" value="Unassembled WGS sequence"/>
</dbReference>
<evidence type="ECO:0000313" key="10">
    <source>
        <dbReference type="Proteomes" id="UP000751518"/>
    </source>
</evidence>
<dbReference type="InterPro" id="IPR000209">
    <property type="entry name" value="Peptidase_S8/S53_dom"/>
</dbReference>
<feature type="transmembrane region" description="Helical" evidence="7">
    <location>
        <begin position="1922"/>
        <end position="1942"/>
    </location>
</feature>
<dbReference type="Gene3D" id="2.40.128.190">
    <property type="match status" value="1"/>
</dbReference>
<dbReference type="GO" id="GO:0006508">
    <property type="term" value="P:proteolysis"/>
    <property type="evidence" value="ECO:0007669"/>
    <property type="project" value="UniProtKB-KW"/>
</dbReference>
<gene>
    <name evidence="9" type="ORF">KC614_03940</name>
</gene>
<feature type="domain" description="Peptidase S8/S53" evidence="8">
    <location>
        <begin position="781"/>
        <end position="858"/>
    </location>
</feature>
<dbReference type="InterPro" id="IPR036852">
    <property type="entry name" value="Peptidase_S8/S53_dom_sf"/>
</dbReference>
<feature type="region of interest" description="Disordered" evidence="6">
    <location>
        <begin position="1785"/>
        <end position="1807"/>
    </location>
</feature>
<dbReference type="InterPro" id="IPR013431">
    <property type="entry name" value="Delta_60_rpt"/>
</dbReference>
<keyword evidence="2" id="KW-0645">Protease</keyword>
<dbReference type="GO" id="GO:0004252">
    <property type="term" value="F:serine-type endopeptidase activity"/>
    <property type="evidence" value="ECO:0007669"/>
    <property type="project" value="InterPro"/>
</dbReference>
<evidence type="ECO:0000256" key="1">
    <source>
        <dbReference type="ARBA" id="ARBA00011073"/>
    </source>
</evidence>
<feature type="domain" description="Peptidase S8/S53" evidence="8">
    <location>
        <begin position="212"/>
        <end position="464"/>
    </location>
</feature>
<proteinExistence type="inferred from homology"/>
<dbReference type="Gene3D" id="2.80.10.50">
    <property type="match status" value="2"/>
</dbReference>
<dbReference type="PROSITE" id="PS51892">
    <property type="entry name" value="SUBTILASE"/>
    <property type="match status" value="1"/>
</dbReference>
<dbReference type="EMBL" id="JAGQKZ010000039">
    <property type="protein sequence ID" value="MCA9392326.1"/>
    <property type="molecule type" value="Genomic_DNA"/>
</dbReference>
<evidence type="ECO:0000259" key="8">
    <source>
        <dbReference type="Pfam" id="PF00082"/>
    </source>
</evidence>
<evidence type="ECO:0000256" key="2">
    <source>
        <dbReference type="ARBA" id="ARBA00022670"/>
    </source>
</evidence>
<dbReference type="PANTHER" id="PTHR43806">
    <property type="entry name" value="PEPTIDASE S8"/>
    <property type="match status" value="1"/>
</dbReference>
<feature type="compositionally biased region" description="Low complexity" evidence="6">
    <location>
        <begin position="1798"/>
        <end position="1807"/>
    </location>
</feature>
<dbReference type="InterPro" id="IPR018247">
    <property type="entry name" value="EF_Hand_1_Ca_BS"/>
</dbReference>
<dbReference type="Gene3D" id="2.60.40.10">
    <property type="entry name" value="Immunoglobulins"/>
    <property type="match status" value="1"/>
</dbReference>
<evidence type="ECO:0000256" key="3">
    <source>
        <dbReference type="ARBA" id="ARBA00022801"/>
    </source>
</evidence>
<dbReference type="PROSITE" id="PS00018">
    <property type="entry name" value="EF_HAND_1"/>
    <property type="match status" value="1"/>
</dbReference>
<name>A0A955LL36_UNCKA</name>
<evidence type="ECO:0000256" key="5">
    <source>
        <dbReference type="PROSITE-ProRule" id="PRU01240"/>
    </source>
</evidence>
<accession>A0A955LL36</accession>
<evidence type="ECO:0000256" key="6">
    <source>
        <dbReference type="SAM" id="MobiDB-lite"/>
    </source>
</evidence>
<evidence type="ECO:0000256" key="7">
    <source>
        <dbReference type="SAM" id="Phobius"/>
    </source>
</evidence>
<evidence type="ECO:0000313" key="9">
    <source>
        <dbReference type="EMBL" id="MCA9392326.1"/>
    </source>
</evidence>
<protein>
    <submittedName>
        <fullName evidence="9">S8 family serine peptidase</fullName>
    </submittedName>
</protein>
<dbReference type="PROSITE" id="PS00138">
    <property type="entry name" value="SUBTILASE_SER"/>
    <property type="match status" value="1"/>
</dbReference>
<dbReference type="Pfam" id="PF00082">
    <property type="entry name" value="Peptidase_S8"/>
    <property type="match status" value="2"/>
</dbReference>